<evidence type="ECO:0000313" key="1">
    <source>
        <dbReference type="EMBL" id="GAH79352.1"/>
    </source>
</evidence>
<proteinExistence type="predicted"/>
<dbReference type="AlphaFoldDB" id="X1ICD2"/>
<dbReference type="EMBL" id="BARU01036643">
    <property type="protein sequence ID" value="GAH79352.1"/>
    <property type="molecule type" value="Genomic_DNA"/>
</dbReference>
<protein>
    <submittedName>
        <fullName evidence="1">Uncharacterized protein</fullName>
    </submittedName>
</protein>
<accession>X1ICD2</accession>
<reference evidence="1" key="1">
    <citation type="journal article" date="2014" name="Front. Microbiol.">
        <title>High frequency of phylogenetically diverse reductive dehalogenase-homologous genes in deep subseafloor sedimentary metagenomes.</title>
        <authorList>
            <person name="Kawai M."/>
            <person name="Futagami T."/>
            <person name="Toyoda A."/>
            <person name="Takaki Y."/>
            <person name="Nishi S."/>
            <person name="Hori S."/>
            <person name="Arai W."/>
            <person name="Tsubouchi T."/>
            <person name="Morono Y."/>
            <person name="Uchiyama I."/>
            <person name="Ito T."/>
            <person name="Fujiyama A."/>
            <person name="Inagaki F."/>
            <person name="Takami H."/>
        </authorList>
    </citation>
    <scope>NUCLEOTIDE SEQUENCE</scope>
    <source>
        <strain evidence="1">Expedition CK06-06</strain>
    </source>
</reference>
<comment type="caution">
    <text evidence="1">The sequence shown here is derived from an EMBL/GenBank/DDBJ whole genome shotgun (WGS) entry which is preliminary data.</text>
</comment>
<sequence>MVEALRSIVQKKKERFQAQYRPFTTYKAPEVYCPKEKRKGPIRWCLGSFTQQRYPCPELLEATVKIAEGYAEVKCKAQKPKKNEESK</sequence>
<organism evidence="1">
    <name type="scientific">marine sediment metagenome</name>
    <dbReference type="NCBI Taxonomy" id="412755"/>
    <lineage>
        <taxon>unclassified sequences</taxon>
        <taxon>metagenomes</taxon>
        <taxon>ecological metagenomes</taxon>
    </lineage>
</organism>
<gene>
    <name evidence="1" type="ORF">S03H2_57187</name>
</gene>
<name>X1ICD2_9ZZZZ</name>